<organism evidence="1 2">
    <name type="scientific">Entomophthora muscae</name>
    <dbReference type="NCBI Taxonomy" id="34485"/>
    <lineage>
        <taxon>Eukaryota</taxon>
        <taxon>Fungi</taxon>
        <taxon>Fungi incertae sedis</taxon>
        <taxon>Zoopagomycota</taxon>
        <taxon>Entomophthoromycotina</taxon>
        <taxon>Entomophthoromycetes</taxon>
        <taxon>Entomophthorales</taxon>
        <taxon>Entomophthoraceae</taxon>
        <taxon>Entomophthora</taxon>
    </lineage>
</organism>
<proteinExistence type="predicted"/>
<evidence type="ECO:0000313" key="1">
    <source>
        <dbReference type="EMBL" id="KAJ9083825.1"/>
    </source>
</evidence>
<sequence length="104" mass="11690">MLQHLLNQHTKELFSGREENMQYCTESTSDEVFFYGIPQPMGPSPSTTQESFLSSSLFSMDLCVHHAQATINQNHATTLSFTSSQSSQDFTQRNKNPGKANQMP</sequence>
<dbReference type="Proteomes" id="UP001165960">
    <property type="component" value="Unassembled WGS sequence"/>
</dbReference>
<protein>
    <submittedName>
        <fullName evidence="1">Uncharacterized protein</fullName>
    </submittedName>
</protein>
<reference evidence="1" key="1">
    <citation type="submission" date="2022-04" db="EMBL/GenBank/DDBJ databases">
        <title>Genome of the entomopathogenic fungus Entomophthora muscae.</title>
        <authorList>
            <person name="Elya C."/>
            <person name="Lovett B.R."/>
            <person name="Lee E."/>
            <person name="Macias A.M."/>
            <person name="Hajek A.E."/>
            <person name="De Bivort B.L."/>
            <person name="Kasson M.T."/>
            <person name="De Fine Licht H.H."/>
            <person name="Stajich J.E."/>
        </authorList>
    </citation>
    <scope>NUCLEOTIDE SEQUENCE</scope>
    <source>
        <strain evidence="1">Berkeley</strain>
    </source>
</reference>
<keyword evidence="2" id="KW-1185">Reference proteome</keyword>
<comment type="caution">
    <text evidence="1">The sequence shown here is derived from an EMBL/GenBank/DDBJ whole genome shotgun (WGS) entry which is preliminary data.</text>
</comment>
<gene>
    <name evidence="1" type="ORF">DSO57_1030834</name>
</gene>
<name>A0ACC2UAG4_9FUNG</name>
<evidence type="ECO:0000313" key="2">
    <source>
        <dbReference type="Proteomes" id="UP001165960"/>
    </source>
</evidence>
<accession>A0ACC2UAG4</accession>
<dbReference type="EMBL" id="QTSX02000926">
    <property type="protein sequence ID" value="KAJ9083825.1"/>
    <property type="molecule type" value="Genomic_DNA"/>
</dbReference>